<dbReference type="RefSeq" id="WP_098456657.1">
    <property type="nucleotide sequence ID" value="NZ_PDJH01000001.1"/>
</dbReference>
<organism evidence="2 3">
    <name type="scientific">Flavimobilis soli</name>
    <dbReference type="NCBI Taxonomy" id="442709"/>
    <lineage>
        <taxon>Bacteria</taxon>
        <taxon>Bacillati</taxon>
        <taxon>Actinomycetota</taxon>
        <taxon>Actinomycetes</taxon>
        <taxon>Micrococcales</taxon>
        <taxon>Jonesiaceae</taxon>
        <taxon>Flavimobilis</taxon>
    </lineage>
</organism>
<dbReference type="Proteomes" id="UP000221394">
    <property type="component" value="Unassembled WGS sequence"/>
</dbReference>
<feature type="compositionally biased region" description="Acidic residues" evidence="1">
    <location>
        <begin position="230"/>
        <end position="249"/>
    </location>
</feature>
<sequence length="276" mass="30451">MTEDLTTVPVAHDPGAFVDQVAMEEDTAVLFDGDKGQLPYEARRAFALLLRSRYLSAADNPGEWRALLAHQDVLESRCHDLFLQLVVDRDYELAYKTQVREDGLAVPILLKDEPYKRVETLMMVHLRNAFRQQQGAGERVAFIDAEELVEYALSYLAQDETNLAARRREADNAIATLVREHVLDEVGEGRYRILPVIEVLLPVDRLHELARWLRNPAGDDDAADPGGDAALDEGDVEEDADDAPEDDAAGEAAPSGADAPADAPDALHDDAEEALL</sequence>
<proteinExistence type="predicted"/>
<feature type="compositionally biased region" description="Low complexity" evidence="1">
    <location>
        <begin position="250"/>
        <end position="264"/>
    </location>
</feature>
<comment type="caution">
    <text evidence="2">The sequence shown here is derived from an EMBL/GenBank/DDBJ whole genome shotgun (WGS) entry which is preliminary data.</text>
</comment>
<evidence type="ECO:0000313" key="2">
    <source>
        <dbReference type="EMBL" id="PFG35345.1"/>
    </source>
</evidence>
<accession>A0A2A9EAQ3</accession>
<dbReference type="InterPro" id="IPR025449">
    <property type="entry name" value="JetB"/>
</dbReference>
<evidence type="ECO:0000313" key="3">
    <source>
        <dbReference type="Proteomes" id="UP000221394"/>
    </source>
</evidence>
<reference evidence="2 3" key="1">
    <citation type="submission" date="2017-10" db="EMBL/GenBank/DDBJ databases">
        <title>Sequencing the genomes of 1000 actinobacteria strains.</title>
        <authorList>
            <person name="Klenk H.-P."/>
        </authorList>
    </citation>
    <scope>NUCLEOTIDE SEQUENCE [LARGE SCALE GENOMIC DNA]</scope>
    <source>
        <strain evidence="2 3">DSM 21574</strain>
    </source>
</reference>
<keyword evidence="3" id="KW-1185">Reference proteome</keyword>
<gene>
    <name evidence="2" type="ORF">ATL41_0020</name>
</gene>
<feature type="region of interest" description="Disordered" evidence="1">
    <location>
        <begin position="216"/>
        <end position="276"/>
    </location>
</feature>
<protein>
    <submittedName>
        <fullName evidence="2">Uncharacterized protein DUF4194</fullName>
    </submittedName>
</protein>
<dbReference type="OrthoDB" id="3725402at2"/>
<evidence type="ECO:0000256" key="1">
    <source>
        <dbReference type="SAM" id="MobiDB-lite"/>
    </source>
</evidence>
<name>A0A2A9EAQ3_9MICO</name>
<dbReference type="EMBL" id="PDJH01000001">
    <property type="protein sequence ID" value="PFG35345.1"/>
    <property type="molecule type" value="Genomic_DNA"/>
</dbReference>
<dbReference type="Pfam" id="PF13835">
    <property type="entry name" value="DUF4194"/>
    <property type="match status" value="1"/>
</dbReference>
<dbReference type="AlphaFoldDB" id="A0A2A9EAQ3"/>